<dbReference type="Gene3D" id="3.40.630.30">
    <property type="match status" value="1"/>
</dbReference>
<reference evidence="3" key="1">
    <citation type="journal article" date="2019" name="Int. J. Syst. Evol. Microbiol.">
        <title>The Global Catalogue of Microorganisms (GCM) 10K type strain sequencing project: providing services to taxonomists for standard genome sequencing and annotation.</title>
        <authorList>
            <consortium name="The Broad Institute Genomics Platform"/>
            <consortium name="The Broad Institute Genome Sequencing Center for Infectious Disease"/>
            <person name="Wu L."/>
            <person name="Ma J."/>
        </authorList>
    </citation>
    <scope>NUCLEOTIDE SEQUENCE [LARGE SCALE GENOMIC DNA]</scope>
    <source>
        <strain evidence="3">KCTC 12847</strain>
    </source>
</reference>
<evidence type="ECO:0000313" key="2">
    <source>
        <dbReference type="EMBL" id="MFC3293352.1"/>
    </source>
</evidence>
<protein>
    <submittedName>
        <fullName evidence="2">GNAT family N-acetyltransferase</fullName>
        <ecNumber evidence="2">2.3.-.-</ecNumber>
    </submittedName>
</protein>
<dbReference type="Pfam" id="PF13302">
    <property type="entry name" value="Acetyltransf_3"/>
    <property type="match status" value="1"/>
</dbReference>
<dbReference type="EMBL" id="JBHRUH010000031">
    <property type="protein sequence ID" value="MFC3293352.1"/>
    <property type="molecule type" value="Genomic_DNA"/>
</dbReference>
<evidence type="ECO:0000313" key="3">
    <source>
        <dbReference type="Proteomes" id="UP001595640"/>
    </source>
</evidence>
<feature type="domain" description="N-acetyltransferase" evidence="1">
    <location>
        <begin position="24"/>
        <end position="171"/>
    </location>
</feature>
<dbReference type="PANTHER" id="PTHR43441">
    <property type="entry name" value="RIBOSOMAL-PROTEIN-SERINE ACETYLTRANSFERASE"/>
    <property type="match status" value="1"/>
</dbReference>
<dbReference type="SUPFAM" id="SSF55729">
    <property type="entry name" value="Acyl-CoA N-acyltransferases (Nat)"/>
    <property type="match status" value="1"/>
</dbReference>
<proteinExistence type="predicted"/>
<dbReference type="PROSITE" id="PS51186">
    <property type="entry name" value="GNAT"/>
    <property type="match status" value="1"/>
</dbReference>
<keyword evidence="2" id="KW-0808">Transferase</keyword>
<dbReference type="EC" id="2.3.-.-" evidence="2"/>
<dbReference type="InterPro" id="IPR016181">
    <property type="entry name" value="Acyl_CoA_acyltransferase"/>
</dbReference>
<gene>
    <name evidence="2" type="ORF">ACFOEI_14950</name>
</gene>
<organism evidence="2 3">
    <name type="scientific">Modicisalibacter luteus</name>
    <dbReference type="NCBI Taxonomy" id="453962"/>
    <lineage>
        <taxon>Bacteria</taxon>
        <taxon>Pseudomonadati</taxon>
        <taxon>Pseudomonadota</taxon>
        <taxon>Gammaproteobacteria</taxon>
        <taxon>Oceanospirillales</taxon>
        <taxon>Halomonadaceae</taxon>
        <taxon>Modicisalibacter</taxon>
    </lineage>
</organism>
<name>A0ABV7M389_9GAMM</name>
<dbReference type="RefSeq" id="WP_019017621.1">
    <property type="nucleotide sequence ID" value="NZ_BMXD01000001.1"/>
</dbReference>
<dbReference type="GO" id="GO:0016746">
    <property type="term" value="F:acyltransferase activity"/>
    <property type="evidence" value="ECO:0007669"/>
    <property type="project" value="UniProtKB-KW"/>
</dbReference>
<keyword evidence="3" id="KW-1185">Reference proteome</keyword>
<comment type="caution">
    <text evidence="2">The sequence shown here is derived from an EMBL/GenBank/DDBJ whole genome shotgun (WGS) entry which is preliminary data.</text>
</comment>
<dbReference type="Proteomes" id="UP001595640">
    <property type="component" value="Unassembled WGS sequence"/>
</dbReference>
<dbReference type="InterPro" id="IPR051908">
    <property type="entry name" value="Ribosomal_N-acetyltransferase"/>
</dbReference>
<dbReference type="InterPro" id="IPR000182">
    <property type="entry name" value="GNAT_dom"/>
</dbReference>
<keyword evidence="2" id="KW-0012">Acyltransferase</keyword>
<evidence type="ECO:0000259" key="1">
    <source>
        <dbReference type="PROSITE" id="PS51186"/>
    </source>
</evidence>
<accession>A0ABV7M389</accession>
<sequence length="181" mass="20615">MYYRRIRDDLQVALCMPQHADALFTLADENREYLKAWLSWLDAMQTVEDTRQFIQSTQDEFAKGAALHHVLLYQGSLVGVVSFNSIDKINGIGQIGYWLGEPYTQRGLMTAAVADLIHLGFNELCLERVEIRCAVENWRSRAIPERLGFELEGTLRSVQKVGKARYAHAVYGLLASEQLSY</sequence>
<dbReference type="PANTHER" id="PTHR43441:SF12">
    <property type="entry name" value="RIBOSOMAL N-ACETYLTRANSFERASE YDAF-RELATED"/>
    <property type="match status" value="1"/>
</dbReference>